<gene>
    <name evidence="3" type="ORF">C1O66_12060</name>
</gene>
<dbReference type="Proteomes" id="UP000235916">
    <property type="component" value="Unassembled WGS sequence"/>
</dbReference>
<keyword evidence="4" id="KW-1185">Reference proteome</keyword>
<feature type="chain" id="PRO_5014737630" evidence="2">
    <location>
        <begin position="33"/>
        <end position="644"/>
    </location>
</feature>
<feature type="compositionally biased region" description="Low complexity" evidence="1">
    <location>
        <begin position="622"/>
        <end position="638"/>
    </location>
</feature>
<feature type="region of interest" description="Disordered" evidence="1">
    <location>
        <begin position="591"/>
        <end position="644"/>
    </location>
</feature>
<dbReference type="RefSeq" id="WP_102768099.1">
    <property type="nucleotide sequence ID" value="NZ_POSP01000003.1"/>
</dbReference>
<evidence type="ECO:0000313" key="4">
    <source>
        <dbReference type="Proteomes" id="UP000235916"/>
    </source>
</evidence>
<dbReference type="EMBL" id="POSP01000003">
    <property type="protein sequence ID" value="PND38179.1"/>
    <property type="molecule type" value="Genomic_DNA"/>
</dbReference>
<evidence type="ECO:0000256" key="2">
    <source>
        <dbReference type="SAM" id="SignalP"/>
    </source>
</evidence>
<reference evidence="3 4" key="1">
    <citation type="submission" date="2018-01" db="EMBL/GenBank/DDBJ databases">
        <title>Draft genome sequence of Paucibacter aquatile CR182 isolated from freshwater of the Nakdong River.</title>
        <authorList>
            <person name="Choi A."/>
            <person name="Chung E.J."/>
        </authorList>
    </citation>
    <scope>NUCLEOTIDE SEQUENCE [LARGE SCALE GENOMIC DNA]</scope>
    <source>
        <strain evidence="3 4">CR182</strain>
    </source>
</reference>
<name>A0A2N8KXI6_9BURK</name>
<comment type="caution">
    <text evidence="3">The sequence shown here is derived from an EMBL/GenBank/DDBJ whole genome shotgun (WGS) entry which is preliminary data.</text>
</comment>
<evidence type="ECO:0000256" key="1">
    <source>
        <dbReference type="SAM" id="MobiDB-lite"/>
    </source>
</evidence>
<protein>
    <submittedName>
        <fullName evidence="3">Uncharacterized protein</fullName>
    </submittedName>
</protein>
<dbReference type="AlphaFoldDB" id="A0A2N8KXI6"/>
<accession>A0A2N8KXI6</accession>
<evidence type="ECO:0000313" key="3">
    <source>
        <dbReference type="EMBL" id="PND38179.1"/>
    </source>
</evidence>
<keyword evidence="2" id="KW-0732">Signal</keyword>
<dbReference type="OrthoDB" id="9823795at2"/>
<sequence length="644" mass="69408">MNPCHPTIAPHRALRLPSLPLLLALMTLAGCASNPIQKIKDSMPDLPFVTPPSRTHSGLPAIAPPPVGAGGKAVISDAFIDQFFQKKQVSGEELLFELIAIRQTASKLKSGAGWMDLVGAQDLAARPGSGVDKSSVAAELQSVAIGAALSGLESQLDKMLKSNGSAQELDQYLGALLEAKQALADEKIELPSGAGLNAQQKRRLVSMAAMLVAMRLSNKQLDQARKDFAGIEDDFLKLIERREQAAGLLYELLQQGGASKASQAAGFSPADQEFLAQRRNSLSLKEFSNDMGVQNLALRLLRQRDPALYADYRSGVDRSSKRTQAYVRSMVGGAAFGSLVSGFGRQLLRVYKDKKNEEMLAALPLVLGYGVEVKRGLGLSWDVTTQGIFPDLGKAVRPARFRLSQGEQILELGSAAEVLAELDKSEAGGLLREALFRDHALGLIYRVYLCDRAEAGRMLDRTMPADQRDLAARAYFKQADLQGFSFAASFSGRPDNARELELGDKLLRRDHRRLSDDSGGALSQIQRSVSERSRELSNDQLLRLIFANREGSAMRASLDLGRVSVRAVPSMQAVYAYEAQVDGCRSLVTPVAGEDQGKSAPPAPKPRDKVEQSRQDKDKASGGKTAAGGKPAASTPAKSQLTGR</sequence>
<organism evidence="3 4">
    <name type="scientific">Kinneretia aquatilis</name>
    <dbReference type="NCBI Taxonomy" id="2070761"/>
    <lineage>
        <taxon>Bacteria</taxon>
        <taxon>Pseudomonadati</taxon>
        <taxon>Pseudomonadota</taxon>
        <taxon>Betaproteobacteria</taxon>
        <taxon>Burkholderiales</taxon>
        <taxon>Sphaerotilaceae</taxon>
        <taxon>Roseateles</taxon>
    </lineage>
</organism>
<proteinExistence type="predicted"/>
<feature type="compositionally biased region" description="Basic and acidic residues" evidence="1">
    <location>
        <begin position="605"/>
        <end position="621"/>
    </location>
</feature>
<feature type="signal peptide" evidence="2">
    <location>
        <begin position="1"/>
        <end position="32"/>
    </location>
</feature>